<dbReference type="OrthoDB" id="2083526at2"/>
<dbReference type="EMBL" id="VSDO01000003">
    <property type="protein sequence ID" value="TYA12482.1"/>
    <property type="molecule type" value="Genomic_DNA"/>
</dbReference>
<accession>A0A5D0CRT1</accession>
<proteinExistence type="predicted"/>
<organism evidence="1 2">
    <name type="scientific">Paenibacillus faecis</name>
    <dbReference type="NCBI Taxonomy" id="862114"/>
    <lineage>
        <taxon>Bacteria</taxon>
        <taxon>Bacillati</taxon>
        <taxon>Bacillota</taxon>
        <taxon>Bacilli</taxon>
        <taxon>Bacillales</taxon>
        <taxon>Paenibacillaceae</taxon>
        <taxon>Paenibacillus</taxon>
    </lineage>
</organism>
<evidence type="ECO:0000313" key="2">
    <source>
        <dbReference type="Proteomes" id="UP000325218"/>
    </source>
</evidence>
<protein>
    <submittedName>
        <fullName evidence="1">Uncharacterized protein</fullName>
    </submittedName>
</protein>
<dbReference type="RefSeq" id="WP_148454256.1">
    <property type="nucleotide sequence ID" value="NZ_VSDO01000003.1"/>
</dbReference>
<keyword evidence="2" id="KW-1185">Reference proteome</keyword>
<evidence type="ECO:0000313" key="1">
    <source>
        <dbReference type="EMBL" id="TYA12482.1"/>
    </source>
</evidence>
<dbReference type="Proteomes" id="UP000325218">
    <property type="component" value="Unassembled WGS sequence"/>
</dbReference>
<sequence length="227" mass="26704">MKLKKIILEGDSKYEKANQAFPIRWKSHHVTELFVELFPEIELDGNRQLTILATRNRRENAKKYNNYKAFNVSSYYLEEEQIKALEALNPEDENFILDIIEEVLVDITNILGEDEEKRSAIKDTIKQVREMEFSLKKKMKTLSKKSKVGKYKADVFRCLNKTSGEAWCVELENGISGETRVEWLTGKPDYLDRRDYFKKSKWEENKFIITNRLGIEVFSIEIGMEES</sequence>
<name>A0A5D0CRT1_9BACL</name>
<reference evidence="1 2" key="1">
    <citation type="submission" date="2019-08" db="EMBL/GenBank/DDBJ databases">
        <title>Genome sequencing of Paenibacillus faecis DSM 23593(T).</title>
        <authorList>
            <person name="Kook J.-K."/>
            <person name="Park S.-N."/>
            <person name="Lim Y.K."/>
        </authorList>
    </citation>
    <scope>NUCLEOTIDE SEQUENCE [LARGE SCALE GENOMIC DNA]</scope>
    <source>
        <strain evidence="1 2">DSM 23593</strain>
    </source>
</reference>
<dbReference type="AlphaFoldDB" id="A0A5D0CRT1"/>
<comment type="caution">
    <text evidence="1">The sequence shown here is derived from an EMBL/GenBank/DDBJ whole genome shotgun (WGS) entry which is preliminary data.</text>
</comment>
<gene>
    <name evidence="1" type="ORF">FRY98_17485</name>
</gene>